<evidence type="ECO:0000259" key="1">
    <source>
        <dbReference type="Pfam" id="PF03551"/>
    </source>
</evidence>
<dbReference type="EMBL" id="SOGT01000015">
    <property type="protein sequence ID" value="TFD23981.1"/>
    <property type="molecule type" value="Genomic_DNA"/>
</dbReference>
<reference evidence="2 3" key="1">
    <citation type="submission" date="2019-03" db="EMBL/GenBank/DDBJ databases">
        <title>Genomics of glacier-inhabiting Cryobacterium strains.</title>
        <authorList>
            <person name="Liu Q."/>
            <person name="Xin Y.-H."/>
        </authorList>
    </citation>
    <scope>NUCLEOTIDE SEQUENCE [LARGE SCALE GENOMIC DNA]</scope>
    <source>
        <strain evidence="2 3">TMT1-1</strain>
    </source>
</reference>
<protein>
    <submittedName>
        <fullName evidence="2">PadR family transcriptional regulator</fullName>
    </submittedName>
</protein>
<dbReference type="PANTHER" id="PTHR33169">
    <property type="entry name" value="PADR-FAMILY TRANSCRIPTIONAL REGULATOR"/>
    <property type="match status" value="1"/>
</dbReference>
<proteinExistence type="predicted"/>
<dbReference type="InterPro" id="IPR052509">
    <property type="entry name" value="Metal_resp_DNA-bind_regulator"/>
</dbReference>
<accession>A0A4R8ZAA6</accession>
<evidence type="ECO:0000313" key="2">
    <source>
        <dbReference type="EMBL" id="TFD23981.1"/>
    </source>
</evidence>
<dbReference type="Pfam" id="PF03551">
    <property type="entry name" value="PadR"/>
    <property type="match status" value="1"/>
</dbReference>
<name>A0A4R8ZAA6_9MICO</name>
<sequence length="119" mass="12959">MSSAALHEPTFLILAALAEGRKHGYGLIAEAETLSGGRVTLRVATLYTALDRLRKEGLIAPAGEEVIEGRLRRYYELTHDGAATLTQEIARMEQLAARATIRLRHRPGFAFGWGGGAWA</sequence>
<feature type="domain" description="Transcription regulator PadR N-terminal" evidence="1">
    <location>
        <begin position="13"/>
        <end position="86"/>
    </location>
</feature>
<dbReference type="SUPFAM" id="SSF46785">
    <property type="entry name" value="Winged helix' DNA-binding domain"/>
    <property type="match status" value="1"/>
</dbReference>
<dbReference type="RefSeq" id="WP_134573556.1">
    <property type="nucleotide sequence ID" value="NZ_SOGT01000015.1"/>
</dbReference>
<dbReference type="Gene3D" id="1.10.10.10">
    <property type="entry name" value="Winged helix-like DNA-binding domain superfamily/Winged helix DNA-binding domain"/>
    <property type="match status" value="1"/>
</dbReference>
<dbReference type="InterPro" id="IPR036388">
    <property type="entry name" value="WH-like_DNA-bd_sf"/>
</dbReference>
<gene>
    <name evidence="2" type="ORF">E3T27_14470</name>
</gene>
<dbReference type="AlphaFoldDB" id="A0A4R8ZAA6"/>
<comment type="caution">
    <text evidence="2">The sequence shown here is derived from an EMBL/GenBank/DDBJ whole genome shotgun (WGS) entry which is preliminary data.</text>
</comment>
<dbReference type="OrthoDB" id="122286at2"/>
<dbReference type="InterPro" id="IPR036390">
    <property type="entry name" value="WH_DNA-bd_sf"/>
</dbReference>
<dbReference type="InterPro" id="IPR005149">
    <property type="entry name" value="Tscrpt_reg_PadR_N"/>
</dbReference>
<dbReference type="PANTHER" id="PTHR33169:SF13">
    <property type="entry name" value="PADR-FAMILY TRANSCRIPTIONAL REGULATOR"/>
    <property type="match status" value="1"/>
</dbReference>
<organism evidence="2 3">
    <name type="scientific">Cryobacterium lyxosi</name>
    <dbReference type="NCBI Taxonomy" id="1259228"/>
    <lineage>
        <taxon>Bacteria</taxon>
        <taxon>Bacillati</taxon>
        <taxon>Actinomycetota</taxon>
        <taxon>Actinomycetes</taxon>
        <taxon>Micrococcales</taxon>
        <taxon>Microbacteriaceae</taxon>
        <taxon>Cryobacterium</taxon>
    </lineage>
</organism>
<evidence type="ECO:0000313" key="3">
    <source>
        <dbReference type="Proteomes" id="UP000298424"/>
    </source>
</evidence>
<dbReference type="Proteomes" id="UP000298424">
    <property type="component" value="Unassembled WGS sequence"/>
</dbReference>
<keyword evidence="3" id="KW-1185">Reference proteome</keyword>